<dbReference type="PANTHER" id="PTHR12933:SF0">
    <property type="entry name" value="U3 SMALL NUCLEOLAR RNA-ASSOCIATED PROTEIN 25 HOMOLOG"/>
    <property type="match status" value="1"/>
</dbReference>
<accession>Q4UJ58</accession>
<keyword evidence="5" id="KW-0812">Transmembrane</keyword>
<organism evidence="8 9">
    <name type="scientific">Theileria annulata</name>
    <dbReference type="NCBI Taxonomy" id="5874"/>
    <lineage>
        <taxon>Eukaryota</taxon>
        <taxon>Sar</taxon>
        <taxon>Alveolata</taxon>
        <taxon>Apicomplexa</taxon>
        <taxon>Aconoidasida</taxon>
        <taxon>Piroplasmida</taxon>
        <taxon>Theileriidae</taxon>
        <taxon>Theileria</taxon>
    </lineage>
</organism>
<evidence type="ECO:0000259" key="6">
    <source>
        <dbReference type="Pfam" id="PF06862"/>
    </source>
</evidence>
<feature type="compositionally biased region" description="Low complexity" evidence="4">
    <location>
        <begin position="223"/>
        <end position="245"/>
    </location>
</feature>
<feature type="domain" description="UTP25 NTP hydrolase-like" evidence="7">
    <location>
        <begin position="191"/>
        <end position="433"/>
    </location>
</feature>
<feature type="region of interest" description="Disordered" evidence="4">
    <location>
        <begin position="1"/>
        <end position="31"/>
    </location>
</feature>
<dbReference type="GO" id="GO:0019843">
    <property type="term" value="F:rRNA binding"/>
    <property type="evidence" value="ECO:0007669"/>
    <property type="project" value="TreeGrafter"/>
</dbReference>
<dbReference type="GO" id="GO:0034511">
    <property type="term" value="F:U3 snoRNA binding"/>
    <property type="evidence" value="ECO:0007669"/>
    <property type="project" value="InterPro"/>
</dbReference>
<dbReference type="InterPro" id="IPR010678">
    <property type="entry name" value="UTP25"/>
</dbReference>
<keyword evidence="5" id="KW-1133">Transmembrane helix</keyword>
<evidence type="ECO:0000256" key="1">
    <source>
        <dbReference type="ARBA" id="ARBA00004604"/>
    </source>
</evidence>
<dbReference type="GO" id="GO:0032040">
    <property type="term" value="C:small-subunit processome"/>
    <property type="evidence" value="ECO:0007669"/>
    <property type="project" value="TreeGrafter"/>
</dbReference>
<proteinExistence type="inferred from homology"/>
<feature type="region of interest" description="Disordered" evidence="4">
    <location>
        <begin position="223"/>
        <end position="261"/>
    </location>
</feature>
<feature type="compositionally biased region" description="Basic and acidic residues" evidence="4">
    <location>
        <begin position="21"/>
        <end position="31"/>
    </location>
</feature>
<keyword evidence="3" id="KW-0539">Nucleus</keyword>
<comment type="subcellular location">
    <subcellularLocation>
        <location evidence="1">Nucleus</location>
        <location evidence="1">Nucleolus</location>
    </subcellularLocation>
</comment>
<dbReference type="Pfam" id="PF22916">
    <property type="entry name" value="UTP25_NTPase-like"/>
    <property type="match status" value="1"/>
</dbReference>
<keyword evidence="5" id="KW-0472">Membrane</keyword>
<dbReference type="GeneID" id="3864338"/>
<feature type="compositionally biased region" description="Polar residues" evidence="4">
    <location>
        <begin position="1"/>
        <end position="19"/>
    </location>
</feature>
<evidence type="ECO:0000256" key="2">
    <source>
        <dbReference type="ARBA" id="ARBA00009223"/>
    </source>
</evidence>
<evidence type="ECO:0008006" key="10">
    <source>
        <dbReference type="Google" id="ProtNLM"/>
    </source>
</evidence>
<feature type="transmembrane region" description="Helical" evidence="5">
    <location>
        <begin position="467"/>
        <end position="488"/>
    </location>
</feature>
<evidence type="ECO:0000256" key="5">
    <source>
        <dbReference type="SAM" id="Phobius"/>
    </source>
</evidence>
<dbReference type="EMBL" id="CR940347">
    <property type="protein sequence ID" value="CAI72881.1"/>
    <property type="molecule type" value="Genomic_DNA"/>
</dbReference>
<dbReference type="InterPro" id="IPR053939">
    <property type="entry name" value="UTP25_C"/>
</dbReference>
<dbReference type="VEuPathDB" id="PiroplasmaDB:TA09740"/>
<reference evidence="8 9" key="1">
    <citation type="journal article" date="2005" name="Science">
        <title>Genome of the host-cell transforming parasite Theileria annulata compared with T. parva.</title>
        <authorList>
            <person name="Pain A."/>
            <person name="Renauld H."/>
            <person name="Berriman M."/>
            <person name="Murphy L."/>
            <person name="Yeats C.A."/>
            <person name="Weir W."/>
            <person name="Kerhornou A."/>
            <person name="Aslett M."/>
            <person name="Bishop R."/>
            <person name="Bouchier C."/>
            <person name="Cochet M."/>
            <person name="Coulson R.M.R."/>
            <person name="Cronin A."/>
            <person name="de Villiers E.P."/>
            <person name="Fraser A."/>
            <person name="Fosker N."/>
            <person name="Gardner M."/>
            <person name="Goble A."/>
            <person name="Griffiths-Jones S."/>
            <person name="Harris D.E."/>
            <person name="Katzer F."/>
            <person name="Larke N."/>
            <person name="Lord A."/>
            <person name="Maser P."/>
            <person name="McKellar S."/>
            <person name="Mooney P."/>
            <person name="Morton F."/>
            <person name="Nene V."/>
            <person name="O'Neil S."/>
            <person name="Price C."/>
            <person name="Quail M.A."/>
            <person name="Rabbinowitsch E."/>
            <person name="Rawlings N.D."/>
            <person name="Rutter S."/>
            <person name="Saunders D."/>
            <person name="Seeger K."/>
            <person name="Shah T."/>
            <person name="Squares R."/>
            <person name="Squares S."/>
            <person name="Tivey A."/>
            <person name="Walker A.R."/>
            <person name="Woodward J."/>
            <person name="Dobbelaere D.A.E."/>
            <person name="Langsley G."/>
            <person name="Rajandream M.A."/>
            <person name="McKeever D."/>
            <person name="Shiels B."/>
            <person name="Tait A."/>
            <person name="Barrell B.G."/>
            <person name="Hall N."/>
        </authorList>
    </citation>
    <scope>NUCLEOTIDE SEQUENCE [LARGE SCALE GENOMIC DNA]</scope>
    <source>
        <strain evidence="9">Ankara</strain>
    </source>
</reference>
<name>Q4UJ58_THEAN</name>
<dbReference type="InterPro" id="IPR053940">
    <property type="entry name" value="UTP25_NTPase-like"/>
</dbReference>
<comment type="similarity">
    <text evidence="2">Belongs to the UTP25 family.</text>
</comment>
<dbReference type="STRING" id="5874.Q4UJ58"/>
<evidence type="ECO:0000313" key="8">
    <source>
        <dbReference type="EMBL" id="CAI72881.1"/>
    </source>
</evidence>
<dbReference type="AlphaFoldDB" id="Q4UJ58"/>
<evidence type="ECO:0000259" key="7">
    <source>
        <dbReference type="Pfam" id="PF22916"/>
    </source>
</evidence>
<dbReference type="KEGG" id="tan:TA09740"/>
<evidence type="ECO:0000256" key="3">
    <source>
        <dbReference type="ARBA" id="ARBA00023242"/>
    </source>
</evidence>
<dbReference type="RefSeq" id="XP_953559.1">
    <property type="nucleotide sequence ID" value="XM_948466.1"/>
</dbReference>
<dbReference type="eggNOG" id="KOG2340">
    <property type="taxonomic scope" value="Eukaryota"/>
</dbReference>
<dbReference type="GO" id="GO:0000462">
    <property type="term" value="P:maturation of SSU-rRNA from tricistronic rRNA transcript (SSU-rRNA, 5.8S rRNA, LSU-rRNA)"/>
    <property type="evidence" value="ECO:0007669"/>
    <property type="project" value="TreeGrafter"/>
</dbReference>
<feature type="domain" description="UTP25 C-terminal" evidence="6">
    <location>
        <begin position="578"/>
        <end position="746"/>
    </location>
</feature>
<keyword evidence="9" id="KW-1185">Reference proteome</keyword>
<gene>
    <name evidence="8" type="ORF">TA09740</name>
</gene>
<dbReference type="PANTHER" id="PTHR12933">
    <property type="entry name" value="ORF PROTEIN-RELATED"/>
    <property type="match status" value="1"/>
</dbReference>
<protein>
    <recommendedName>
        <fullName evidence="10">U3 small nucleolar RNA-associated protein 25</fullName>
    </recommendedName>
</protein>
<dbReference type="Pfam" id="PF06862">
    <property type="entry name" value="Utp25_C"/>
    <property type="match status" value="1"/>
</dbReference>
<dbReference type="OrthoDB" id="10264378at2759"/>
<evidence type="ECO:0000313" key="9">
    <source>
        <dbReference type="Proteomes" id="UP000001950"/>
    </source>
</evidence>
<sequence>MESNEYKITNKSNDSMDSNETIDHKDSSELIDHKESKETNLDLLIKIIDRDKYYKRKREDTFEESNFTNILIDSDEEGEIELETKGSLLHKDIFNTFNEDYETYLSSNSDLESEILFDHPLFSSYKLKNVTPLVKYLLSLREVPNPLTNHFEYHINTLISKRINTLLKSKKIDIPELSSSIKYFFTCLNTYVDVFYLNNRIGTLDSIRFIYSLHIANHITKSSTKSSSNKSSMNKSSLNKSSLNKCTMNKSSRNEESDVDERTEGFTRPKVLIICGLRCIAKDIITNLLKIIPTSKSSKYSSQLESTVVKYSLHYPINKNLERFEMEFSLSDEDLKEQNESYLKTKKAKDYVMTFSGNQDDAFKIGIRYESGLLNLYTPFYSSDIIIASPLGLRPLINEPDYDFLSSIEILLIDRIDIIKFQNWKLFLDLFNVIFSYGACSCSRVLLLLVVYSRVIDTRYLKGIKVLKGYLGVLGILGIPVYSISRYLRATRYSTRVIYLFKGYLVINKPLLKWRDGDINKIRMSIIDGQIEEYRQNIIISSSRSVIFNSFFKNLKNKRGSIRLFIPNNFNYIQLASKFNIQQLFIKVPSNNIKNSHTDTIKYFMENMLPNLEDINGILIILSDYTQYFSISKKLKGTNVQYLTCLESNTPKQMKFARQQFQSKNIPILITTIRLLFFKRYLFKGTSKIFLLEPPEYVQIYKDLIRMLDENRNNTIICYYTNYHAIVLEPIVGSNNISKLINAPNTKITQFN</sequence>
<dbReference type="InParanoid" id="Q4UJ58"/>
<feature type="transmembrane region" description="Helical" evidence="5">
    <location>
        <begin position="434"/>
        <end position="455"/>
    </location>
</feature>
<dbReference type="Proteomes" id="UP000001950">
    <property type="component" value="Chromosome 1"/>
</dbReference>
<evidence type="ECO:0000256" key="4">
    <source>
        <dbReference type="SAM" id="MobiDB-lite"/>
    </source>
</evidence>
<dbReference type="OMA" id="PSIFGYH"/>
<feature type="compositionally biased region" description="Basic and acidic residues" evidence="4">
    <location>
        <begin position="252"/>
        <end position="261"/>
    </location>
</feature>